<dbReference type="EMBL" id="AQHZ01000015">
    <property type="protein sequence ID" value="ENO18468.1"/>
    <property type="molecule type" value="Genomic_DNA"/>
</dbReference>
<dbReference type="RefSeq" id="WP_005963083.1">
    <property type="nucleotide sequence ID" value="NZ_CP040505.1"/>
</dbReference>
<evidence type="ECO:0000313" key="2">
    <source>
        <dbReference type="EMBL" id="ENO18468.1"/>
    </source>
</evidence>
<dbReference type="Gene3D" id="3.40.50.880">
    <property type="match status" value="1"/>
</dbReference>
<keyword evidence="2" id="KW-0315">Glutamine amidotransferase</keyword>
<dbReference type="Pfam" id="PF00117">
    <property type="entry name" value="GATase"/>
    <property type="match status" value="1"/>
</dbReference>
<dbReference type="InterPro" id="IPR017926">
    <property type="entry name" value="GATASE"/>
</dbReference>
<comment type="caution">
    <text evidence="2">The sequence shown here is derived from an EMBL/GenBank/DDBJ whole genome shotgun (WGS) entry which is preliminary data.</text>
</comment>
<dbReference type="HOGENOM" id="CLU_054974_4_0_11"/>
<proteinExistence type="predicted"/>
<keyword evidence="2" id="KW-0808">Transferase</keyword>
<dbReference type="Proteomes" id="UP000013015">
    <property type="component" value="Unassembled WGS sequence"/>
</dbReference>
<dbReference type="EC" id="2.6.-.-" evidence="2"/>
<feature type="domain" description="Glutamine amidotransferase" evidence="1">
    <location>
        <begin position="95"/>
        <end position="209"/>
    </location>
</feature>
<evidence type="ECO:0000259" key="1">
    <source>
        <dbReference type="Pfam" id="PF00117"/>
    </source>
</evidence>
<dbReference type="STRING" id="888050.HMPREF9004_1037"/>
<dbReference type="PANTHER" id="PTHR42695">
    <property type="entry name" value="GLUTAMINE AMIDOTRANSFERASE YLR126C-RELATED"/>
    <property type="match status" value="1"/>
</dbReference>
<organism evidence="2 3">
    <name type="scientific">Schaalia cardiffensis F0333</name>
    <dbReference type="NCBI Taxonomy" id="888050"/>
    <lineage>
        <taxon>Bacteria</taxon>
        <taxon>Bacillati</taxon>
        <taxon>Actinomycetota</taxon>
        <taxon>Actinomycetes</taxon>
        <taxon>Actinomycetales</taxon>
        <taxon>Actinomycetaceae</taxon>
        <taxon>Schaalia</taxon>
    </lineage>
</organism>
<dbReference type="PATRIC" id="fig|888050.3.peg.984"/>
<dbReference type="GO" id="GO:0016740">
    <property type="term" value="F:transferase activity"/>
    <property type="evidence" value="ECO:0007669"/>
    <property type="project" value="UniProtKB-KW"/>
</dbReference>
<dbReference type="InterPro" id="IPR044992">
    <property type="entry name" value="ChyE-like"/>
</dbReference>
<dbReference type="AlphaFoldDB" id="N6XBA1"/>
<accession>N6XBA1</accession>
<dbReference type="PANTHER" id="PTHR42695:SF5">
    <property type="entry name" value="GLUTAMINE AMIDOTRANSFERASE YLR126C-RELATED"/>
    <property type="match status" value="1"/>
</dbReference>
<keyword evidence="3" id="KW-1185">Reference proteome</keyword>
<protein>
    <submittedName>
        <fullName evidence="2">Glutamine amidotransferase</fullName>
        <ecNumber evidence="2">2.6.-.-</ecNumber>
    </submittedName>
</protein>
<dbReference type="InterPro" id="IPR029062">
    <property type="entry name" value="Class_I_gatase-like"/>
</dbReference>
<sequence>MNTLALATFFTYSWDMNSFLLVSTRPEDEAVAAEYASFLKVTGLEPEELEQVRLDMLGLPEINVRAYAGIIVAGSVYGTTTPDETKSPSQKRAEAELCRLLAQIVEAGTPCLTTGYGAEVATVLMGGTVTRRWAEYPQLTEIFLTEAAFDEPLLAGFPRSFMTFVSHNEAAEELPEGAVLLAKSITCPVQMVKLAKDFYATQFNPEIDSDAIRMVLERYEDAGYPGTDDLDSLSHIAHLGEARHQAGKVAANFAKLYR</sequence>
<gene>
    <name evidence="2" type="ORF">HMPREF9004_1037</name>
</gene>
<dbReference type="GO" id="GO:0005829">
    <property type="term" value="C:cytosol"/>
    <property type="evidence" value="ECO:0007669"/>
    <property type="project" value="TreeGrafter"/>
</dbReference>
<evidence type="ECO:0000313" key="3">
    <source>
        <dbReference type="Proteomes" id="UP000013015"/>
    </source>
</evidence>
<dbReference type="SUPFAM" id="SSF52317">
    <property type="entry name" value="Class I glutamine amidotransferase-like"/>
    <property type="match status" value="1"/>
</dbReference>
<name>N6XBA1_9ACTO</name>
<dbReference type="eggNOG" id="COG0518">
    <property type="taxonomic scope" value="Bacteria"/>
</dbReference>
<reference evidence="2 3" key="1">
    <citation type="submission" date="2013-03" db="EMBL/GenBank/DDBJ databases">
        <title>Reference genome for the Human Microbiome Project.</title>
        <authorList>
            <person name="Aqrawi P."/>
            <person name="Ayvaz T."/>
            <person name="Bess C."/>
            <person name="Blankenburg K."/>
            <person name="Coyle M."/>
            <person name="Deng J."/>
            <person name="Forbes L."/>
            <person name="Fowler G."/>
            <person name="Francisco L."/>
            <person name="Fu Q."/>
            <person name="Gibbs R."/>
            <person name="Gross S."/>
            <person name="Gubbala S."/>
            <person name="Hale W."/>
            <person name="Hemphill L."/>
            <person name="Highlander S."/>
            <person name="Hirani K."/>
            <person name="Jackson L."/>
            <person name="Jakkamsetti A."/>
            <person name="Javaid M."/>
            <person name="Jayaseelan J.C."/>
            <person name="Jiang H."/>
            <person name="Joshi V."/>
            <person name="Korchina V."/>
            <person name="Kovar C."/>
            <person name="Lara F."/>
            <person name="Lee S."/>
            <person name="Liu Y."/>
            <person name="Mata R."/>
            <person name="Mathew T."/>
            <person name="Munidasa M."/>
            <person name="Muzny D."/>
            <person name="Nazareth L."/>
            <person name="Ngo R."/>
            <person name="Nguyen L."/>
            <person name="Nguyen N."/>
            <person name="Okwuonu G."/>
            <person name="Ongeri F."/>
            <person name="Palculict T."/>
            <person name="Patil S."/>
            <person name="Petrosino J."/>
            <person name="Pham C."/>
            <person name="Pham P."/>
            <person name="Pu L.-L."/>
            <person name="Qin X."/>
            <person name="Qu J."/>
            <person name="Reid J."/>
            <person name="Ross M."/>
            <person name="Ruth R."/>
            <person name="Saada N."/>
            <person name="San Lucas F."/>
            <person name="Santibanez J."/>
            <person name="Shang Y."/>
            <person name="Simmons D."/>
            <person name="Song X.-Z."/>
            <person name="Tang L.-Y."/>
            <person name="Thornton R."/>
            <person name="Warren J."/>
            <person name="Weissenberger G."/>
            <person name="Wilczek-Boney K."/>
            <person name="Worley K."/>
            <person name="Youmans B."/>
            <person name="Zhang J."/>
            <person name="Zhang L."/>
            <person name="Zhao Z."/>
            <person name="Zhou C."/>
            <person name="Zhu D."/>
            <person name="Zhu Y."/>
        </authorList>
    </citation>
    <scope>NUCLEOTIDE SEQUENCE [LARGE SCALE GENOMIC DNA]</scope>
    <source>
        <strain evidence="2 3">F0333</strain>
    </source>
</reference>